<accession>A0A1W2C5P0</accession>
<organism evidence="1 2">
    <name type="scientific">Papillibacter cinnamivorans DSM 12816</name>
    <dbReference type="NCBI Taxonomy" id="1122930"/>
    <lineage>
        <taxon>Bacteria</taxon>
        <taxon>Bacillati</taxon>
        <taxon>Bacillota</taxon>
        <taxon>Clostridia</taxon>
        <taxon>Eubacteriales</taxon>
        <taxon>Oscillospiraceae</taxon>
        <taxon>Papillibacter</taxon>
    </lineage>
</organism>
<proteinExistence type="predicted"/>
<keyword evidence="2" id="KW-1185">Reference proteome</keyword>
<protein>
    <submittedName>
        <fullName evidence="1">Uncharacterized protein</fullName>
    </submittedName>
</protein>
<dbReference type="EMBL" id="FWXW01000007">
    <property type="protein sequence ID" value="SMC80577.1"/>
    <property type="molecule type" value="Genomic_DNA"/>
</dbReference>
<evidence type="ECO:0000313" key="2">
    <source>
        <dbReference type="Proteomes" id="UP000192790"/>
    </source>
</evidence>
<dbReference type="AlphaFoldDB" id="A0A1W2C5P0"/>
<name>A0A1W2C5P0_9FIRM</name>
<dbReference type="STRING" id="1122930.SAMN02745168_2582"/>
<dbReference type="RefSeq" id="WP_084235255.1">
    <property type="nucleotide sequence ID" value="NZ_FWXW01000007.1"/>
</dbReference>
<sequence>MPGKRWITEENRRKIAADYLRSGNYRAAARENHVAPNTVKNIIKELGAEFAGKKEDALNSLRAELFPAEENETAPSGDACCSSCIGREPKGTGTEGEEGCAKEAAEEDEIRSLLRLLLRRMGDPEAVMELNAYQAARVYAMLSDKVAGKTSQKAEKEKEEEACIRVSFGSVPGEDLSLLAR</sequence>
<reference evidence="1 2" key="1">
    <citation type="submission" date="2017-04" db="EMBL/GenBank/DDBJ databases">
        <authorList>
            <person name="Afonso C.L."/>
            <person name="Miller P.J."/>
            <person name="Scott M.A."/>
            <person name="Spackman E."/>
            <person name="Goraichik I."/>
            <person name="Dimitrov K.M."/>
            <person name="Suarez D.L."/>
            <person name="Swayne D.E."/>
        </authorList>
    </citation>
    <scope>NUCLEOTIDE SEQUENCE [LARGE SCALE GENOMIC DNA]</scope>
    <source>
        <strain evidence="1 2">DSM 12816</strain>
    </source>
</reference>
<dbReference type="Proteomes" id="UP000192790">
    <property type="component" value="Unassembled WGS sequence"/>
</dbReference>
<gene>
    <name evidence="1" type="ORF">SAMN02745168_2582</name>
</gene>
<evidence type="ECO:0000313" key="1">
    <source>
        <dbReference type="EMBL" id="SMC80577.1"/>
    </source>
</evidence>